<dbReference type="EC" id="1.2.1.84" evidence="1"/>
<proteinExistence type="inferred from homology"/>
<dbReference type="GO" id="GO:0005777">
    <property type="term" value="C:peroxisome"/>
    <property type="evidence" value="ECO:0007669"/>
    <property type="project" value="TreeGrafter"/>
</dbReference>
<keyword evidence="4" id="KW-1185">Reference proteome</keyword>
<dbReference type="InterPro" id="IPR036291">
    <property type="entry name" value="NAD(P)-bd_dom_sf"/>
</dbReference>
<dbReference type="STRING" id="543379.A0A232FJ95"/>
<dbReference type="GO" id="GO:0080019">
    <property type="term" value="F:alcohol-forming very long-chain fatty acyl-CoA reductase activity"/>
    <property type="evidence" value="ECO:0007669"/>
    <property type="project" value="InterPro"/>
</dbReference>
<protein>
    <recommendedName>
        <fullName evidence="1">Fatty acyl-CoA reductase</fullName>
        <ecNumber evidence="1">1.2.1.84</ecNumber>
    </recommendedName>
</protein>
<gene>
    <name evidence="3" type="ORF">TSAR_009268</name>
</gene>
<evidence type="ECO:0000256" key="1">
    <source>
        <dbReference type="RuleBase" id="RU363097"/>
    </source>
</evidence>
<accession>A0A232FJ95</accession>
<comment type="similarity">
    <text evidence="1">Belongs to the fatty acyl-CoA reductase family.</text>
</comment>
<dbReference type="AlphaFoldDB" id="A0A232FJ95"/>
<comment type="function">
    <text evidence="1">Catalyzes the reduction of fatty acyl-CoA to fatty alcohols.</text>
</comment>
<evidence type="ECO:0000313" key="3">
    <source>
        <dbReference type="EMBL" id="OXU30377.1"/>
    </source>
</evidence>
<comment type="catalytic activity">
    <reaction evidence="1">
        <text>a long-chain fatty acyl-CoA + 2 NADPH + 2 H(+) = a long-chain primary fatty alcohol + 2 NADP(+) + CoA</text>
        <dbReference type="Rhea" id="RHEA:52716"/>
        <dbReference type="ChEBI" id="CHEBI:15378"/>
        <dbReference type="ChEBI" id="CHEBI:57287"/>
        <dbReference type="ChEBI" id="CHEBI:57783"/>
        <dbReference type="ChEBI" id="CHEBI:58349"/>
        <dbReference type="ChEBI" id="CHEBI:77396"/>
        <dbReference type="ChEBI" id="CHEBI:83139"/>
        <dbReference type="EC" id="1.2.1.84"/>
    </reaction>
</comment>
<dbReference type="Proteomes" id="UP000215335">
    <property type="component" value="Unassembled WGS sequence"/>
</dbReference>
<dbReference type="GO" id="GO:0102965">
    <property type="term" value="F:alcohol-forming long-chain fatty acyl-CoA reductase activity"/>
    <property type="evidence" value="ECO:0007669"/>
    <property type="project" value="UniProtKB-EC"/>
</dbReference>
<keyword evidence="1" id="KW-0444">Lipid biosynthesis</keyword>
<keyword evidence="1" id="KW-0443">Lipid metabolism</keyword>
<dbReference type="Gene3D" id="3.40.50.720">
    <property type="entry name" value="NAD(P)-binding Rossmann-like Domain"/>
    <property type="match status" value="1"/>
</dbReference>
<keyword evidence="1" id="KW-0521">NADP</keyword>
<dbReference type="OrthoDB" id="429813at2759"/>
<organism evidence="3 4">
    <name type="scientific">Trichomalopsis sarcophagae</name>
    <dbReference type="NCBI Taxonomy" id="543379"/>
    <lineage>
        <taxon>Eukaryota</taxon>
        <taxon>Metazoa</taxon>
        <taxon>Ecdysozoa</taxon>
        <taxon>Arthropoda</taxon>
        <taxon>Hexapoda</taxon>
        <taxon>Insecta</taxon>
        <taxon>Pterygota</taxon>
        <taxon>Neoptera</taxon>
        <taxon>Endopterygota</taxon>
        <taxon>Hymenoptera</taxon>
        <taxon>Apocrita</taxon>
        <taxon>Proctotrupomorpha</taxon>
        <taxon>Chalcidoidea</taxon>
        <taxon>Pteromalidae</taxon>
        <taxon>Pteromalinae</taxon>
        <taxon>Trichomalopsis</taxon>
    </lineage>
</organism>
<keyword evidence="1" id="KW-0560">Oxidoreductase</keyword>
<sequence length="274" mass="31474">MVYHLDSTQKSLQVPEVKEISQKFNNNDKVKHVKYYEDKIDKNTTLQQFYNGQTLFITGGTGFLGKILIVKLLRCCPNITRIYVLIREKKGKIIDERIHDFLADSVFTRMRISKSMQNKKIVGLRGDVSLPQLGLSDADIALLKEEVSIVFHMAATVRFDEKLKQAAATNVQSIASMIELCKDMEHLKSLVHVSTAYANCFVRNVEERFYDYSLKYHHLLKLVNTFISEDIINAITPQLIDYWPNTYTFTKALAADLIRTEKKSLPMGIFRPGM</sequence>
<feature type="non-terminal residue" evidence="3">
    <location>
        <position position="274"/>
    </location>
</feature>
<name>A0A232FJ95_9HYME</name>
<dbReference type="PANTHER" id="PTHR11011">
    <property type="entry name" value="MALE STERILITY PROTEIN 2-RELATED"/>
    <property type="match status" value="1"/>
</dbReference>
<dbReference type="Pfam" id="PF07993">
    <property type="entry name" value="NAD_binding_4"/>
    <property type="match status" value="1"/>
</dbReference>
<dbReference type="GO" id="GO:0035336">
    <property type="term" value="P:long-chain fatty-acyl-CoA metabolic process"/>
    <property type="evidence" value="ECO:0007669"/>
    <property type="project" value="TreeGrafter"/>
</dbReference>
<reference evidence="3 4" key="1">
    <citation type="journal article" date="2017" name="Curr. Biol.">
        <title>The Evolution of Venom by Co-option of Single-Copy Genes.</title>
        <authorList>
            <person name="Martinson E.O."/>
            <person name="Mrinalini"/>
            <person name="Kelkar Y.D."/>
            <person name="Chang C.H."/>
            <person name="Werren J.H."/>
        </authorList>
    </citation>
    <scope>NUCLEOTIDE SEQUENCE [LARGE SCALE GENOMIC DNA]</scope>
    <source>
        <strain evidence="3 4">Alberta</strain>
        <tissue evidence="3">Whole body</tissue>
    </source>
</reference>
<feature type="domain" description="Thioester reductase (TE)" evidence="2">
    <location>
        <begin position="57"/>
        <end position="274"/>
    </location>
</feature>
<dbReference type="InterPro" id="IPR013120">
    <property type="entry name" value="FAR_NAD-bd"/>
</dbReference>
<evidence type="ECO:0000313" key="4">
    <source>
        <dbReference type="Proteomes" id="UP000215335"/>
    </source>
</evidence>
<dbReference type="InterPro" id="IPR026055">
    <property type="entry name" value="FAR"/>
</dbReference>
<evidence type="ECO:0000259" key="2">
    <source>
        <dbReference type="Pfam" id="PF07993"/>
    </source>
</evidence>
<dbReference type="EMBL" id="NNAY01000166">
    <property type="protein sequence ID" value="OXU30377.1"/>
    <property type="molecule type" value="Genomic_DNA"/>
</dbReference>
<dbReference type="SUPFAM" id="SSF51735">
    <property type="entry name" value="NAD(P)-binding Rossmann-fold domains"/>
    <property type="match status" value="1"/>
</dbReference>
<dbReference type="PANTHER" id="PTHR11011:SF60">
    <property type="entry name" value="FATTY ACYL-COA REDUCTASE-RELATED"/>
    <property type="match status" value="1"/>
</dbReference>
<comment type="caution">
    <text evidence="3">The sequence shown here is derived from an EMBL/GenBank/DDBJ whole genome shotgun (WGS) entry which is preliminary data.</text>
</comment>